<organism evidence="13 14">
    <name type="scientific">Hymenobacter duratus</name>
    <dbReference type="NCBI Taxonomy" id="2771356"/>
    <lineage>
        <taxon>Bacteria</taxon>
        <taxon>Pseudomonadati</taxon>
        <taxon>Bacteroidota</taxon>
        <taxon>Cytophagia</taxon>
        <taxon>Cytophagales</taxon>
        <taxon>Hymenobacteraceae</taxon>
        <taxon>Hymenobacter</taxon>
    </lineage>
</organism>
<evidence type="ECO:0000256" key="3">
    <source>
        <dbReference type="ARBA" id="ARBA00003485"/>
    </source>
</evidence>
<accession>A0ABR8JM76</accession>
<dbReference type="InterPro" id="IPR016037">
    <property type="entry name" value="DHQ_synth_AroB"/>
</dbReference>
<dbReference type="Proteomes" id="UP000642468">
    <property type="component" value="Unassembled WGS sequence"/>
</dbReference>
<feature type="domain" description="3-dehydroquinate synthase N-terminal" evidence="11">
    <location>
        <begin position="54"/>
        <end position="166"/>
    </location>
</feature>
<comment type="cofactor">
    <cofactor evidence="2">
        <name>Co(2+)</name>
        <dbReference type="ChEBI" id="CHEBI:48828"/>
    </cofactor>
</comment>
<dbReference type="Pfam" id="PF01761">
    <property type="entry name" value="DHQ_synthase"/>
    <property type="match status" value="1"/>
</dbReference>
<dbReference type="Pfam" id="PF24621">
    <property type="entry name" value="DHQS_C"/>
    <property type="match status" value="1"/>
</dbReference>
<evidence type="ECO:0000256" key="9">
    <source>
        <dbReference type="ARBA" id="ARBA00023285"/>
    </source>
</evidence>
<name>A0ABR8JM76_9BACT</name>
<feature type="domain" description="3-dehydroquinate synthase C-terminal" evidence="12">
    <location>
        <begin position="168"/>
        <end position="309"/>
    </location>
</feature>
<evidence type="ECO:0000259" key="12">
    <source>
        <dbReference type="Pfam" id="PF24621"/>
    </source>
</evidence>
<reference evidence="13 14" key="1">
    <citation type="submission" date="2020-09" db="EMBL/GenBank/DDBJ databases">
        <authorList>
            <person name="Kim M.K."/>
        </authorList>
    </citation>
    <scope>NUCLEOTIDE SEQUENCE [LARGE SCALE GENOMIC DNA]</scope>
    <source>
        <strain evidence="13 14">BT646</strain>
    </source>
</reference>
<comment type="cofactor">
    <cofactor evidence="1">
        <name>NAD(+)</name>
        <dbReference type="ChEBI" id="CHEBI:57540"/>
    </cofactor>
</comment>
<dbReference type="RefSeq" id="WP_190784626.1">
    <property type="nucleotide sequence ID" value="NZ_JACWZZ010000002.1"/>
</dbReference>
<dbReference type="PANTHER" id="PTHR43622:SF1">
    <property type="entry name" value="3-DEHYDROQUINATE SYNTHASE"/>
    <property type="match status" value="1"/>
</dbReference>
<keyword evidence="6" id="KW-0862">Zinc</keyword>
<evidence type="ECO:0000256" key="2">
    <source>
        <dbReference type="ARBA" id="ARBA00001941"/>
    </source>
</evidence>
<dbReference type="Gene3D" id="1.20.1090.10">
    <property type="entry name" value="Dehydroquinate synthase-like - alpha domain"/>
    <property type="match status" value="1"/>
</dbReference>
<dbReference type="CDD" id="cd08195">
    <property type="entry name" value="DHQS"/>
    <property type="match status" value="1"/>
</dbReference>
<dbReference type="SUPFAM" id="SSF56796">
    <property type="entry name" value="Dehydroquinate synthase-like"/>
    <property type="match status" value="1"/>
</dbReference>
<dbReference type="InterPro" id="IPR030960">
    <property type="entry name" value="DHQS/DOIS_N"/>
</dbReference>
<dbReference type="PANTHER" id="PTHR43622">
    <property type="entry name" value="3-DEHYDROQUINATE SYNTHASE"/>
    <property type="match status" value="1"/>
</dbReference>
<evidence type="ECO:0000256" key="1">
    <source>
        <dbReference type="ARBA" id="ARBA00001911"/>
    </source>
</evidence>
<keyword evidence="7" id="KW-0520">NAD</keyword>
<evidence type="ECO:0000259" key="11">
    <source>
        <dbReference type="Pfam" id="PF01761"/>
    </source>
</evidence>
<dbReference type="InterPro" id="IPR050071">
    <property type="entry name" value="Dehydroquinate_synthase"/>
</dbReference>
<dbReference type="EC" id="4.2.3.4" evidence="10"/>
<comment type="function">
    <text evidence="3">Catalyzes the conversion of 3-deoxy-D-arabino-heptulosonate 7-phosphate (DAHP) to dehydroquinate (DHQ).</text>
</comment>
<evidence type="ECO:0000256" key="7">
    <source>
        <dbReference type="ARBA" id="ARBA00023027"/>
    </source>
</evidence>
<gene>
    <name evidence="13" type="primary">aroB</name>
    <name evidence="13" type="ORF">IC231_11405</name>
</gene>
<keyword evidence="14" id="KW-1185">Reference proteome</keyword>
<keyword evidence="8 13" id="KW-0456">Lyase</keyword>
<dbReference type="EMBL" id="JACWZZ010000002">
    <property type="protein sequence ID" value="MBD2715644.1"/>
    <property type="molecule type" value="Genomic_DNA"/>
</dbReference>
<dbReference type="InterPro" id="IPR056179">
    <property type="entry name" value="DHQS_C"/>
</dbReference>
<evidence type="ECO:0000256" key="10">
    <source>
        <dbReference type="NCBIfam" id="TIGR01357"/>
    </source>
</evidence>
<comment type="caution">
    <text evidence="13">The sequence shown here is derived from an EMBL/GenBank/DDBJ whole genome shotgun (WGS) entry which is preliminary data.</text>
</comment>
<protein>
    <recommendedName>
        <fullName evidence="10">3-dehydroquinate synthase</fullName>
        <ecNumber evidence="10">4.2.3.4</ecNumber>
    </recommendedName>
</protein>
<evidence type="ECO:0000256" key="8">
    <source>
        <dbReference type="ARBA" id="ARBA00023239"/>
    </source>
</evidence>
<dbReference type="Gene3D" id="3.40.50.1970">
    <property type="match status" value="1"/>
</dbReference>
<dbReference type="InterPro" id="IPR030963">
    <property type="entry name" value="DHQ_synth_fam"/>
</dbReference>
<evidence type="ECO:0000256" key="6">
    <source>
        <dbReference type="ARBA" id="ARBA00022833"/>
    </source>
</evidence>
<evidence type="ECO:0000313" key="13">
    <source>
        <dbReference type="EMBL" id="MBD2715644.1"/>
    </source>
</evidence>
<sequence length="346" mass="38030">MNKTLWIGANALPELAEMLRQPAVSQVFVLTDANTGRLCYPLLLPYLPSEHTIIELPAGEEAKTLASCETVWNELTGRRADRHAVLVNLGGGVLTDLGGFCAALYKRGIRFVQVPTTLLAQVDASVGGKTGIDFQGFKNQLGVFQEPAGVFIDPRFLHTLDPRQLKSGYAEVVKHSLIADAEAFRVQRRTGMLLEDWTSTIEASVALKKEIVAQDPLEAGPRKLLNFGHTVGHALESYLLTQPGREILHGEAVAAGMVCEAWLSVQKGLLSAEELDQIETFLFSVFDKVQFVSLETEAIAEYAWQDKKNAGSIINCTLLHGIGRGVYDQPVTVQELADSLRYYHRL</sequence>
<evidence type="ECO:0000313" key="14">
    <source>
        <dbReference type="Proteomes" id="UP000642468"/>
    </source>
</evidence>
<keyword evidence="4" id="KW-0479">Metal-binding</keyword>
<keyword evidence="9" id="KW-0170">Cobalt</keyword>
<proteinExistence type="predicted"/>
<evidence type="ECO:0000256" key="5">
    <source>
        <dbReference type="ARBA" id="ARBA00022741"/>
    </source>
</evidence>
<keyword evidence="5" id="KW-0547">Nucleotide-binding</keyword>
<dbReference type="PIRSF" id="PIRSF001455">
    <property type="entry name" value="DHQ_synth"/>
    <property type="match status" value="1"/>
</dbReference>
<dbReference type="GO" id="GO:0003856">
    <property type="term" value="F:3-dehydroquinate synthase activity"/>
    <property type="evidence" value="ECO:0007669"/>
    <property type="project" value="UniProtKB-EC"/>
</dbReference>
<dbReference type="NCBIfam" id="TIGR01357">
    <property type="entry name" value="aroB"/>
    <property type="match status" value="1"/>
</dbReference>
<evidence type="ECO:0000256" key="4">
    <source>
        <dbReference type="ARBA" id="ARBA00022723"/>
    </source>
</evidence>